<dbReference type="Proteomes" id="UP000238479">
    <property type="component" value="Chromosome 5"/>
</dbReference>
<dbReference type="EMBL" id="PDCK01000043">
    <property type="protein sequence ID" value="PRQ30799.1"/>
    <property type="molecule type" value="Genomic_DNA"/>
</dbReference>
<evidence type="ECO:0000313" key="2">
    <source>
        <dbReference type="Proteomes" id="UP000238479"/>
    </source>
</evidence>
<proteinExistence type="predicted"/>
<gene>
    <name evidence="1" type="ORF">RchiOBHm_Chr5g0028571</name>
</gene>
<name>A0A2P6Q9D7_ROSCH</name>
<keyword evidence="2" id="KW-1185">Reference proteome</keyword>
<dbReference type="AlphaFoldDB" id="A0A2P6Q9D7"/>
<accession>A0A2P6Q9D7</accession>
<comment type="caution">
    <text evidence="1">The sequence shown here is derived from an EMBL/GenBank/DDBJ whole genome shotgun (WGS) entry which is preliminary data.</text>
</comment>
<reference evidence="1 2" key="1">
    <citation type="journal article" date="2018" name="Nat. Genet.">
        <title>The Rosa genome provides new insights in the design of modern roses.</title>
        <authorList>
            <person name="Bendahmane M."/>
        </authorList>
    </citation>
    <scope>NUCLEOTIDE SEQUENCE [LARGE SCALE GENOMIC DNA]</scope>
    <source>
        <strain evidence="2">cv. Old Blush</strain>
    </source>
</reference>
<dbReference type="Gramene" id="PRQ30799">
    <property type="protein sequence ID" value="PRQ30799"/>
    <property type="gene ID" value="RchiOBHm_Chr5g0028571"/>
</dbReference>
<evidence type="ECO:0000313" key="1">
    <source>
        <dbReference type="EMBL" id="PRQ30799.1"/>
    </source>
</evidence>
<organism evidence="1 2">
    <name type="scientific">Rosa chinensis</name>
    <name type="common">China rose</name>
    <dbReference type="NCBI Taxonomy" id="74649"/>
    <lineage>
        <taxon>Eukaryota</taxon>
        <taxon>Viridiplantae</taxon>
        <taxon>Streptophyta</taxon>
        <taxon>Embryophyta</taxon>
        <taxon>Tracheophyta</taxon>
        <taxon>Spermatophyta</taxon>
        <taxon>Magnoliopsida</taxon>
        <taxon>eudicotyledons</taxon>
        <taxon>Gunneridae</taxon>
        <taxon>Pentapetalae</taxon>
        <taxon>rosids</taxon>
        <taxon>fabids</taxon>
        <taxon>Rosales</taxon>
        <taxon>Rosaceae</taxon>
        <taxon>Rosoideae</taxon>
        <taxon>Rosoideae incertae sedis</taxon>
        <taxon>Rosa</taxon>
    </lineage>
</organism>
<sequence length="44" mass="4728">MVMALAGNKADLVGSTLGQYALGTRKAMKDVCLKYNRCQDFASS</sequence>
<protein>
    <submittedName>
        <fullName evidence="1">Uncharacterized protein</fullName>
    </submittedName>
</protein>